<feature type="transmembrane region" description="Helical" evidence="1">
    <location>
        <begin position="38"/>
        <end position="57"/>
    </location>
</feature>
<evidence type="ECO:0000313" key="2">
    <source>
        <dbReference type="EMBL" id="MBC5581050.1"/>
    </source>
</evidence>
<dbReference type="EMBL" id="JACONZ010000002">
    <property type="protein sequence ID" value="MBC5581050.1"/>
    <property type="molecule type" value="Genomic_DNA"/>
</dbReference>
<evidence type="ECO:0000313" key="3">
    <source>
        <dbReference type="Proteomes" id="UP000659630"/>
    </source>
</evidence>
<keyword evidence="1" id="KW-0472">Membrane</keyword>
<proteinExistence type="predicted"/>
<dbReference type="AlphaFoldDB" id="A0A923I674"/>
<evidence type="ECO:0000256" key="1">
    <source>
        <dbReference type="SAM" id="Phobius"/>
    </source>
</evidence>
<evidence type="ECO:0008006" key="4">
    <source>
        <dbReference type="Google" id="ProtNLM"/>
    </source>
</evidence>
<keyword evidence="1" id="KW-1133">Transmembrane helix</keyword>
<feature type="transmembrane region" description="Helical" evidence="1">
    <location>
        <begin position="12"/>
        <end position="32"/>
    </location>
</feature>
<dbReference type="Proteomes" id="UP000659630">
    <property type="component" value="Unassembled WGS sequence"/>
</dbReference>
<gene>
    <name evidence="2" type="ORF">H8S23_05990</name>
</gene>
<comment type="caution">
    <text evidence="2">The sequence shown here is derived from an EMBL/GenBank/DDBJ whole genome shotgun (WGS) entry which is preliminary data.</text>
</comment>
<dbReference type="RefSeq" id="WP_186887423.1">
    <property type="nucleotide sequence ID" value="NZ_JACONZ010000002.1"/>
</dbReference>
<keyword evidence="3" id="KW-1185">Reference proteome</keyword>
<name>A0A923I674_9FIRM</name>
<organism evidence="2 3">
    <name type="scientific">Anaerofilum hominis</name>
    <dbReference type="NCBI Taxonomy" id="2763016"/>
    <lineage>
        <taxon>Bacteria</taxon>
        <taxon>Bacillati</taxon>
        <taxon>Bacillota</taxon>
        <taxon>Clostridia</taxon>
        <taxon>Eubacteriales</taxon>
        <taxon>Oscillospiraceae</taxon>
        <taxon>Anaerofilum</taxon>
    </lineage>
</organism>
<protein>
    <recommendedName>
        <fullName evidence="4">Zn-finger containing protein</fullName>
    </recommendedName>
</protein>
<accession>A0A923I674</accession>
<sequence length="131" mass="14906">MNGFRNFFGNRYGIDNLNITLMVTALALSIISRFFPRSVLLPALGMLLIVLVFYRALSTKLVVRRAENEKFLDLWYAVRDWFRHPHFGGGSQGGKRCFKCPNCGQKCRVPRGKGMIAITCPRCGQDFVKKT</sequence>
<reference evidence="2" key="1">
    <citation type="submission" date="2020-08" db="EMBL/GenBank/DDBJ databases">
        <title>Genome public.</title>
        <authorList>
            <person name="Liu C."/>
            <person name="Sun Q."/>
        </authorList>
    </citation>
    <scope>NUCLEOTIDE SEQUENCE</scope>
    <source>
        <strain evidence="2">BX8</strain>
    </source>
</reference>
<keyword evidence="1" id="KW-0812">Transmembrane</keyword>